<evidence type="ECO:0000256" key="2">
    <source>
        <dbReference type="ARBA" id="ARBA00022679"/>
    </source>
</evidence>
<organism evidence="7">
    <name type="scientific">Homo sapiens</name>
    <name type="common">Human</name>
    <dbReference type="NCBI Taxonomy" id="9606"/>
    <lineage>
        <taxon>Eukaryota</taxon>
        <taxon>Metazoa</taxon>
        <taxon>Chordata</taxon>
        <taxon>Craniata</taxon>
        <taxon>Vertebrata</taxon>
        <taxon>Euteleostomi</taxon>
        <taxon>Mammalia</taxon>
        <taxon>Eutheria</taxon>
        <taxon>Euarchontoglires</taxon>
        <taxon>Primates</taxon>
        <taxon>Haplorrhini</taxon>
        <taxon>Catarrhini</taxon>
        <taxon>Hominidae</taxon>
        <taxon>Homo</taxon>
    </lineage>
</organism>
<dbReference type="AlphaFoldDB" id="B4DZF3"/>
<dbReference type="PeptideAtlas" id="B4DZF3"/>
<dbReference type="GO" id="GO:0006629">
    <property type="term" value="P:lipid metabolic process"/>
    <property type="evidence" value="ECO:0007669"/>
    <property type="project" value="InterPro"/>
</dbReference>
<evidence type="ECO:0000313" key="7">
    <source>
        <dbReference type="EMBL" id="BAG64065.1"/>
    </source>
</evidence>
<accession>B4DZF3</accession>
<evidence type="ECO:0000256" key="5">
    <source>
        <dbReference type="ARBA" id="ARBA00025707"/>
    </source>
</evidence>
<feature type="domain" description="Phospholipid/glycerol acyltransferase" evidence="6">
    <location>
        <begin position="72"/>
        <end position="206"/>
    </location>
</feature>
<keyword evidence="3" id="KW-0472">Membrane</keyword>
<evidence type="ECO:0000259" key="6">
    <source>
        <dbReference type="SMART" id="SM00563"/>
    </source>
</evidence>
<dbReference type="InterPro" id="IPR002123">
    <property type="entry name" value="Plipid/glycerol_acylTrfase"/>
</dbReference>
<dbReference type="InterPro" id="IPR022284">
    <property type="entry name" value="GPAT/DHAPAT"/>
</dbReference>
<dbReference type="SMART" id="SM00563">
    <property type="entry name" value="PlsC"/>
    <property type="match status" value="1"/>
</dbReference>
<dbReference type="EMBL" id="AK302887">
    <property type="protein sequence ID" value="BAG64065.1"/>
    <property type="molecule type" value="mRNA"/>
</dbReference>
<comment type="pathway">
    <text evidence="5">Phospholipid metabolism.</text>
</comment>
<evidence type="ECO:0000256" key="3">
    <source>
        <dbReference type="ARBA" id="ARBA00023136"/>
    </source>
</evidence>
<name>B4DZF3_HUMAN</name>
<proteinExistence type="evidence at transcript level"/>
<dbReference type="PANTHER" id="PTHR12563">
    <property type="entry name" value="GLYCEROL-3-PHOSPHATE ACYLTRANSFERASE"/>
    <property type="match status" value="1"/>
</dbReference>
<keyword evidence="4" id="KW-0012">Acyltransferase</keyword>
<evidence type="ECO:0000256" key="4">
    <source>
        <dbReference type="ARBA" id="ARBA00023315"/>
    </source>
</evidence>
<protein>
    <submittedName>
        <fullName evidence="7">cDNA FLJ60995</fullName>
    </submittedName>
</protein>
<dbReference type="GO" id="GO:0008374">
    <property type="term" value="F:O-acyltransferase activity"/>
    <property type="evidence" value="ECO:0007669"/>
    <property type="project" value="InterPro"/>
</dbReference>
<reference evidence="7" key="1">
    <citation type="submission" date="2007-10" db="EMBL/GenBank/DDBJ databases">
        <title>NEDO human cDNA sequencing project focused on splicing variants.</title>
        <authorList>
            <person name="Wakamatsu A."/>
            <person name="Yamamoto J."/>
            <person name="Kimura K."/>
            <person name="Ishii S."/>
            <person name="Watanabe K."/>
            <person name="Sugiyama A."/>
            <person name="Murakawa K."/>
            <person name="Kaida T."/>
            <person name="Tsuchiya K."/>
            <person name="Fukuzumi Y."/>
            <person name="Kumagai A."/>
            <person name="Oishi Y."/>
            <person name="Yamamoto S."/>
            <person name="Ono Y."/>
            <person name="Komori Y."/>
            <person name="Yamazaki M."/>
            <person name="Kisu Y."/>
            <person name="Nishikawa T."/>
            <person name="Sugano S."/>
            <person name="Nomura N."/>
            <person name="Isogai T."/>
        </authorList>
    </citation>
    <scope>NUCLEOTIDE SEQUENCE</scope>
    <source>
        <tissue evidence="7">Testis</tissue>
    </source>
</reference>
<keyword evidence="2" id="KW-0808">Transferase</keyword>
<sequence>MVLTTMTSVRRCSYLKSCLKAPLLLGNVLRGRTLQLNCPSLWGCPGSLAACVLRVGQVGTSLWLSPEQGLPLVLLSTHKTLLDGILLPFMLLSQGLGVLRVAWDSRACSPALRALLRKLGGLFLPPEASLSLDSSEGLLARAVVQAVIEQLLVSGQPLLIFLEEPPGALGPRLSALGQAWVGFVVQAVQVGIVPDALLVPVAVTYDLVPDAPCDIDHASAPLGLWTGALAVLRSLWSRWGCSHRICSRVHLAQPFSLQEYIVSARSCWGGRQTLEQLLQPIVLGQCTAVPDTEKEQEWTPITGPLLALKEEDQLLVRRLSCHVLSGEGEPDLGLCGWVTEPSPLGVSQSPGFSIPSVCT</sequence>
<dbReference type="InterPro" id="IPR041728">
    <property type="entry name" value="GPAT/DHAPAT_LPLAT"/>
</dbReference>
<comment type="similarity">
    <text evidence="1">Belongs to the GPAT/DAPAT family.</text>
</comment>
<evidence type="ECO:0000256" key="1">
    <source>
        <dbReference type="ARBA" id="ARBA00007937"/>
    </source>
</evidence>
<dbReference type="PANTHER" id="PTHR12563:SF15">
    <property type="entry name" value="GLYCEROL-3-PHOSPHATE ACYLTRANSFERASE 2, MITOCHONDRIAL"/>
    <property type="match status" value="1"/>
</dbReference>
<dbReference type="CDD" id="cd07993">
    <property type="entry name" value="LPLAT_DHAPAT-like"/>
    <property type="match status" value="1"/>
</dbReference>